<dbReference type="AlphaFoldDB" id="A0AAD5QH05"/>
<evidence type="ECO:0000256" key="1">
    <source>
        <dbReference type="ARBA" id="ARBA00004141"/>
    </source>
</evidence>
<reference evidence="6" key="1">
    <citation type="submission" date="2021-06" db="EMBL/GenBank/DDBJ databases">
        <title>Parelaphostrongylus tenuis whole genome reference sequence.</title>
        <authorList>
            <person name="Garwood T.J."/>
            <person name="Larsen P.A."/>
            <person name="Fountain-Jones N.M."/>
            <person name="Garbe J.R."/>
            <person name="Macchietto M.G."/>
            <person name="Kania S.A."/>
            <person name="Gerhold R.W."/>
            <person name="Richards J.E."/>
            <person name="Wolf T.M."/>
        </authorList>
    </citation>
    <scope>NUCLEOTIDE SEQUENCE</scope>
    <source>
        <strain evidence="6">MNPRO001-30</strain>
        <tissue evidence="6">Meninges</tissue>
    </source>
</reference>
<dbReference type="Proteomes" id="UP001196413">
    <property type="component" value="Unassembled WGS sequence"/>
</dbReference>
<evidence type="ECO:0000256" key="2">
    <source>
        <dbReference type="ARBA" id="ARBA00022692"/>
    </source>
</evidence>
<dbReference type="InterPro" id="IPR008952">
    <property type="entry name" value="Tetraspanin_EC2_sf"/>
</dbReference>
<dbReference type="GO" id="GO:0016020">
    <property type="term" value="C:membrane"/>
    <property type="evidence" value="ECO:0007669"/>
    <property type="project" value="UniProtKB-SubCell"/>
</dbReference>
<feature type="transmembrane region" description="Helical" evidence="5">
    <location>
        <begin position="105"/>
        <end position="128"/>
    </location>
</feature>
<comment type="caution">
    <text evidence="6">The sequence shown here is derived from an EMBL/GenBank/DDBJ whole genome shotgun (WGS) entry which is preliminary data.</text>
</comment>
<protein>
    <submittedName>
        <fullName evidence="6">Uncharacterized protein</fullName>
    </submittedName>
</protein>
<dbReference type="Gene3D" id="1.10.1450.10">
    <property type="entry name" value="Tetraspanin"/>
    <property type="match status" value="1"/>
</dbReference>
<keyword evidence="7" id="KW-1185">Reference proteome</keyword>
<dbReference type="EMBL" id="JAHQIW010001142">
    <property type="protein sequence ID" value="KAJ1351613.1"/>
    <property type="molecule type" value="Genomic_DNA"/>
</dbReference>
<proteinExistence type="predicted"/>
<keyword evidence="3 5" id="KW-1133">Transmembrane helix</keyword>
<evidence type="ECO:0000256" key="5">
    <source>
        <dbReference type="SAM" id="Phobius"/>
    </source>
</evidence>
<evidence type="ECO:0000256" key="3">
    <source>
        <dbReference type="ARBA" id="ARBA00022989"/>
    </source>
</evidence>
<evidence type="ECO:0000313" key="7">
    <source>
        <dbReference type="Proteomes" id="UP001196413"/>
    </source>
</evidence>
<evidence type="ECO:0000256" key="4">
    <source>
        <dbReference type="ARBA" id="ARBA00023136"/>
    </source>
</evidence>
<sequence>MLTSLKELYGTTEMQQITDAWDQLQSNFKCCGVHGQDDLRIWRTSKWYMHQKKRPKSELPTSCCVPAEDLSECQLGDLNNPDNSTTYTATCYMPLRTDLLHVVHVAAWMSITASVAQLIPALLSSWYARLIKK</sequence>
<organism evidence="6 7">
    <name type="scientific">Parelaphostrongylus tenuis</name>
    <name type="common">Meningeal worm</name>
    <dbReference type="NCBI Taxonomy" id="148309"/>
    <lineage>
        <taxon>Eukaryota</taxon>
        <taxon>Metazoa</taxon>
        <taxon>Ecdysozoa</taxon>
        <taxon>Nematoda</taxon>
        <taxon>Chromadorea</taxon>
        <taxon>Rhabditida</taxon>
        <taxon>Rhabditina</taxon>
        <taxon>Rhabditomorpha</taxon>
        <taxon>Strongyloidea</taxon>
        <taxon>Metastrongylidae</taxon>
        <taxon>Parelaphostrongylus</taxon>
    </lineage>
</organism>
<keyword evidence="2 5" id="KW-0812">Transmembrane</keyword>
<dbReference type="Pfam" id="PF00335">
    <property type="entry name" value="Tetraspanin"/>
    <property type="match status" value="1"/>
</dbReference>
<accession>A0AAD5QH05</accession>
<name>A0AAD5QH05_PARTN</name>
<dbReference type="InterPro" id="IPR018499">
    <property type="entry name" value="Tetraspanin/Peripherin"/>
</dbReference>
<keyword evidence="4 5" id="KW-0472">Membrane</keyword>
<gene>
    <name evidence="6" type="ORF">KIN20_007698</name>
</gene>
<comment type="subcellular location">
    <subcellularLocation>
        <location evidence="1">Membrane</location>
        <topology evidence="1">Multi-pass membrane protein</topology>
    </subcellularLocation>
</comment>
<evidence type="ECO:0000313" key="6">
    <source>
        <dbReference type="EMBL" id="KAJ1351613.1"/>
    </source>
</evidence>
<dbReference type="SUPFAM" id="SSF48652">
    <property type="entry name" value="Tetraspanin"/>
    <property type="match status" value="1"/>
</dbReference>